<evidence type="ECO:0000313" key="3">
    <source>
        <dbReference type="EMBL" id="MVT39065.1"/>
    </source>
</evidence>
<gene>
    <name evidence="3" type="ORF">GO495_00595</name>
</gene>
<sequence>MQPNEIFKKAVTIQASAPEVWDILTTPVLMKKWMFETDIDVITDWKTGSPIIIRGDLHGMYFENNGTVLAFEQGEKLQYNHLSSLSKLPDDLKNYSIIEFILSPIENQTILTLTISNFPTEEIYRHLAFYWNVTLEILKKQIEK</sequence>
<comment type="similarity">
    <text evidence="1">Belongs to the AHA1 family.</text>
</comment>
<dbReference type="InterPro" id="IPR023393">
    <property type="entry name" value="START-like_dom_sf"/>
</dbReference>
<dbReference type="Proteomes" id="UP000468388">
    <property type="component" value="Unassembled WGS sequence"/>
</dbReference>
<name>A0A6N8J1H5_9BACT</name>
<dbReference type="AlphaFoldDB" id="A0A6N8J1H5"/>
<dbReference type="RefSeq" id="WP_157297770.1">
    <property type="nucleotide sequence ID" value="NZ_BAAAZB010000005.1"/>
</dbReference>
<dbReference type="SUPFAM" id="SSF55961">
    <property type="entry name" value="Bet v1-like"/>
    <property type="match status" value="1"/>
</dbReference>
<reference evidence="3 4" key="1">
    <citation type="submission" date="2019-12" db="EMBL/GenBank/DDBJ databases">
        <title>The draft genomic sequence of strain Chitinophaga oryziterrae JCM 16595.</title>
        <authorList>
            <person name="Zhang X."/>
        </authorList>
    </citation>
    <scope>NUCLEOTIDE SEQUENCE [LARGE SCALE GENOMIC DNA]</scope>
    <source>
        <strain evidence="3 4">JCM 16595</strain>
    </source>
</reference>
<proteinExistence type="inferred from homology"/>
<dbReference type="CDD" id="cd07814">
    <property type="entry name" value="SRPBCC_CalC_Aha1-like"/>
    <property type="match status" value="1"/>
</dbReference>
<keyword evidence="4" id="KW-1185">Reference proteome</keyword>
<dbReference type="Pfam" id="PF08327">
    <property type="entry name" value="AHSA1"/>
    <property type="match status" value="1"/>
</dbReference>
<dbReference type="EMBL" id="WRXO01000001">
    <property type="protein sequence ID" value="MVT39065.1"/>
    <property type="molecule type" value="Genomic_DNA"/>
</dbReference>
<evidence type="ECO:0000259" key="2">
    <source>
        <dbReference type="Pfam" id="PF08327"/>
    </source>
</evidence>
<evidence type="ECO:0000256" key="1">
    <source>
        <dbReference type="ARBA" id="ARBA00006817"/>
    </source>
</evidence>
<accession>A0A6N8J1H5</accession>
<dbReference type="Gene3D" id="3.30.530.20">
    <property type="match status" value="1"/>
</dbReference>
<comment type="caution">
    <text evidence="3">The sequence shown here is derived from an EMBL/GenBank/DDBJ whole genome shotgun (WGS) entry which is preliminary data.</text>
</comment>
<evidence type="ECO:0000313" key="4">
    <source>
        <dbReference type="Proteomes" id="UP000468388"/>
    </source>
</evidence>
<protein>
    <submittedName>
        <fullName evidence="3">SRPBCC domain-containing protein</fullName>
    </submittedName>
</protein>
<dbReference type="OrthoDB" id="2355173at2"/>
<dbReference type="InterPro" id="IPR013538">
    <property type="entry name" value="ASHA1/2-like_C"/>
</dbReference>
<feature type="domain" description="Activator of Hsp90 ATPase homologue 1/2-like C-terminal" evidence="2">
    <location>
        <begin position="15"/>
        <end position="140"/>
    </location>
</feature>
<organism evidence="3 4">
    <name type="scientific">Chitinophaga oryziterrae</name>
    <dbReference type="NCBI Taxonomy" id="1031224"/>
    <lineage>
        <taxon>Bacteria</taxon>
        <taxon>Pseudomonadati</taxon>
        <taxon>Bacteroidota</taxon>
        <taxon>Chitinophagia</taxon>
        <taxon>Chitinophagales</taxon>
        <taxon>Chitinophagaceae</taxon>
        <taxon>Chitinophaga</taxon>
    </lineage>
</organism>